<dbReference type="AlphaFoldDB" id="A0AA35TTY1"/>
<dbReference type="SUPFAM" id="SSF53335">
    <property type="entry name" value="S-adenosyl-L-methionine-dependent methyltransferases"/>
    <property type="match status" value="1"/>
</dbReference>
<name>A0AA35TTY1_GEOBA</name>
<dbReference type="PROSITE" id="PS51678">
    <property type="entry name" value="SAM_MT_PRMT"/>
    <property type="match status" value="1"/>
</dbReference>
<dbReference type="Gene3D" id="2.70.160.11">
    <property type="entry name" value="Hnrnp arginine n-methyltransferase1"/>
    <property type="match status" value="1"/>
</dbReference>
<gene>
    <name evidence="3" type="ORF">GBAR_LOCUS29399</name>
</gene>
<comment type="caution">
    <text evidence="3">The sequence shown here is derived from an EMBL/GenBank/DDBJ whole genome shotgun (WGS) entry which is preliminary data.</text>
</comment>
<dbReference type="Gene3D" id="3.40.50.150">
    <property type="entry name" value="Vaccinia Virus protein VP39"/>
    <property type="match status" value="1"/>
</dbReference>
<dbReference type="InterPro" id="IPR025799">
    <property type="entry name" value="Arg_MeTrfase"/>
</dbReference>
<evidence type="ECO:0000256" key="2">
    <source>
        <dbReference type="PROSITE-ProRule" id="PRU01015"/>
    </source>
</evidence>
<dbReference type="InterPro" id="IPR029063">
    <property type="entry name" value="SAM-dependent_MTases_sf"/>
</dbReference>
<dbReference type="Proteomes" id="UP001174909">
    <property type="component" value="Unassembled WGS sequence"/>
</dbReference>
<protein>
    <submittedName>
        <fullName evidence="3">Protein arginine N-methyltransferase 7</fullName>
    </submittedName>
</protein>
<dbReference type="GO" id="GO:0016274">
    <property type="term" value="F:protein-arginine N-methyltransferase activity"/>
    <property type="evidence" value="ECO:0007669"/>
    <property type="project" value="InterPro"/>
</dbReference>
<proteinExistence type="predicted"/>
<organism evidence="3 4">
    <name type="scientific">Geodia barretti</name>
    <name type="common">Barrett's horny sponge</name>
    <dbReference type="NCBI Taxonomy" id="519541"/>
    <lineage>
        <taxon>Eukaryota</taxon>
        <taxon>Metazoa</taxon>
        <taxon>Porifera</taxon>
        <taxon>Demospongiae</taxon>
        <taxon>Heteroscleromorpha</taxon>
        <taxon>Tetractinellida</taxon>
        <taxon>Astrophorina</taxon>
        <taxon>Geodiidae</taxon>
        <taxon>Geodia</taxon>
    </lineage>
</organism>
<accession>A0AA35TTY1</accession>
<dbReference type="GO" id="GO:0032259">
    <property type="term" value="P:methylation"/>
    <property type="evidence" value="ECO:0007669"/>
    <property type="project" value="UniProtKB-KW"/>
</dbReference>
<sequence>MCVSDGSLLPLLLAKSNLPSLSHIYTLESNEHSARVYKTLLESNPVPTGTKIHVVTKSSHDVTASDLVNGATPTEGALIEAVIGEPYFSTSLLPWHNLHFWYARDALRSLCSADCLVVPCSASLMAIAVSFQDLYSLRAPVGNVEGFDISAFDRQVGKVNSDDEWVEPEMHPLWEYPAHPRSKVYTLMNFDLIAPVPSTPIRVGGVLELTHPPLPSSSRGGEGRCNGVVLWMDYQLTDQITTTTGLMTAPGGPNERLCWDSTSKQAVHFLSPDSALGTSHLHKLNYVSEFNTTSGELRFSFTAS</sequence>
<keyword evidence="4" id="KW-1185">Reference proteome</keyword>
<evidence type="ECO:0000256" key="1">
    <source>
        <dbReference type="ARBA" id="ARBA00022691"/>
    </source>
</evidence>
<reference evidence="3" key="1">
    <citation type="submission" date="2023-03" db="EMBL/GenBank/DDBJ databases">
        <authorList>
            <person name="Steffen K."/>
            <person name="Cardenas P."/>
        </authorList>
    </citation>
    <scope>NUCLEOTIDE SEQUENCE</scope>
</reference>
<dbReference type="EMBL" id="CASHTH010004125">
    <property type="protein sequence ID" value="CAI8053808.1"/>
    <property type="molecule type" value="Genomic_DNA"/>
</dbReference>
<evidence type="ECO:0000313" key="4">
    <source>
        <dbReference type="Proteomes" id="UP001174909"/>
    </source>
</evidence>
<keyword evidence="2" id="KW-0808">Transferase</keyword>
<keyword evidence="2" id="KW-0489">Methyltransferase</keyword>
<evidence type="ECO:0000313" key="3">
    <source>
        <dbReference type="EMBL" id="CAI8053808.1"/>
    </source>
</evidence>
<keyword evidence="1 2" id="KW-0949">S-adenosyl-L-methionine</keyword>